<feature type="transmembrane region" description="Helical" evidence="3">
    <location>
        <begin position="181"/>
        <end position="203"/>
    </location>
</feature>
<feature type="transmembrane region" description="Helical" evidence="3">
    <location>
        <begin position="370"/>
        <end position="392"/>
    </location>
</feature>
<evidence type="ECO:0000313" key="4">
    <source>
        <dbReference type="EMBL" id="HIS96348.1"/>
    </source>
</evidence>
<dbReference type="GO" id="GO:0008643">
    <property type="term" value="P:carbohydrate transport"/>
    <property type="evidence" value="ECO:0007669"/>
    <property type="project" value="InterPro"/>
</dbReference>
<keyword evidence="3" id="KW-0472">Membrane</keyword>
<dbReference type="GO" id="GO:0005886">
    <property type="term" value="C:plasma membrane"/>
    <property type="evidence" value="ECO:0007669"/>
    <property type="project" value="TreeGrafter"/>
</dbReference>
<feature type="transmembrane region" description="Helical" evidence="3">
    <location>
        <begin position="268"/>
        <end position="286"/>
    </location>
</feature>
<dbReference type="EMBL" id="DVJS01000001">
    <property type="protein sequence ID" value="HIS96348.1"/>
    <property type="molecule type" value="Genomic_DNA"/>
</dbReference>
<dbReference type="PANTHER" id="PTHR11328">
    <property type="entry name" value="MAJOR FACILITATOR SUPERFAMILY DOMAIN-CONTAINING PROTEIN"/>
    <property type="match status" value="1"/>
</dbReference>
<dbReference type="Gene3D" id="1.20.1250.20">
    <property type="entry name" value="MFS general substrate transporter like domains"/>
    <property type="match status" value="1"/>
</dbReference>
<evidence type="ECO:0000313" key="5">
    <source>
        <dbReference type="Proteomes" id="UP000886876"/>
    </source>
</evidence>
<evidence type="ECO:0000256" key="3">
    <source>
        <dbReference type="SAM" id="Phobius"/>
    </source>
</evidence>
<dbReference type="NCBIfam" id="TIGR00792">
    <property type="entry name" value="gph"/>
    <property type="match status" value="1"/>
</dbReference>
<feature type="transmembrane region" description="Helical" evidence="3">
    <location>
        <begin position="322"/>
        <end position="349"/>
    </location>
</feature>
<feature type="transmembrane region" description="Helical" evidence="3">
    <location>
        <begin position="233"/>
        <end position="256"/>
    </location>
</feature>
<keyword evidence="1" id="KW-0813">Transport</keyword>
<dbReference type="PANTHER" id="PTHR11328:SF36">
    <property type="entry name" value="MELIBIOSE PERMEASE"/>
    <property type="match status" value="1"/>
</dbReference>
<protein>
    <submittedName>
        <fullName evidence="4">MFS transporter</fullName>
    </submittedName>
</protein>
<keyword evidence="2" id="KW-0769">Symport</keyword>
<reference evidence="4" key="2">
    <citation type="journal article" date="2021" name="PeerJ">
        <title>Extensive microbial diversity within the chicken gut microbiome revealed by metagenomics and culture.</title>
        <authorList>
            <person name="Gilroy R."/>
            <person name="Ravi A."/>
            <person name="Getino M."/>
            <person name="Pursley I."/>
            <person name="Horton D.L."/>
            <person name="Alikhan N.F."/>
            <person name="Baker D."/>
            <person name="Gharbi K."/>
            <person name="Hall N."/>
            <person name="Watson M."/>
            <person name="Adriaenssens E.M."/>
            <person name="Foster-Nyarko E."/>
            <person name="Jarju S."/>
            <person name="Secka A."/>
            <person name="Antonio M."/>
            <person name="Oren A."/>
            <person name="Chaudhuri R.R."/>
            <person name="La Ragione R."/>
            <person name="Hildebrand F."/>
            <person name="Pallen M.J."/>
        </authorList>
    </citation>
    <scope>NUCLEOTIDE SEQUENCE</scope>
    <source>
        <strain evidence="4">ChiHecec3B27-6122</strain>
    </source>
</reference>
<dbReference type="AlphaFoldDB" id="A0A9D1G302"/>
<gene>
    <name evidence="4" type="ORF">IAD42_00055</name>
</gene>
<dbReference type="InterPro" id="IPR001927">
    <property type="entry name" value="Na/Gal_symport"/>
</dbReference>
<feature type="transmembrane region" description="Helical" evidence="3">
    <location>
        <begin position="412"/>
        <end position="429"/>
    </location>
</feature>
<dbReference type="Proteomes" id="UP000886876">
    <property type="component" value="Unassembled WGS sequence"/>
</dbReference>
<feature type="transmembrane region" description="Helical" evidence="3">
    <location>
        <begin position="298"/>
        <end position="316"/>
    </location>
</feature>
<keyword evidence="3" id="KW-0812">Transmembrane</keyword>
<feature type="transmembrane region" description="Helical" evidence="3">
    <location>
        <begin position="150"/>
        <end position="169"/>
    </location>
</feature>
<evidence type="ECO:0000256" key="1">
    <source>
        <dbReference type="ARBA" id="ARBA00022448"/>
    </source>
</evidence>
<reference evidence="4" key="1">
    <citation type="submission" date="2020-10" db="EMBL/GenBank/DDBJ databases">
        <authorList>
            <person name="Gilroy R."/>
        </authorList>
    </citation>
    <scope>NUCLEOTIDE SEQUENCE</scope>
    <source>
        <strain evidence="4">ChiHecec3B27-6122</strain>
    </source>
</reference>
<dbReference type="Pfam" id="PF13347">
    <property type="entry name" value="MFS_2"/>
    <property type="match status" value="1"/>
</dbReference>
<comment type="caution">
    <text evidence="4">The sequence shown here is derived from an EMBL/GenBank/DDBJ whole genome shotgun (WGS) entry which is preliminary data.</text>
</comment>
<dbReference type="InterPro" id="IPR039672">
    <property type="entry name" value="MFS_2"/>
</dbReference>
<keyword evidence="3" id="KW-1133">Transmembrane helix</keyword>
<name>A0A9D1G302_9FIRM</name>
<proteinExistence type="predicted"/>
<dbReference type="InterPro" id="IPR036259">
    <property type="entry name" value="MFS_trans_sf"/>
</dbReference>
<sequence length="455" mass="50537">MSVTKLEKRNKYFFGLGTVGRDMFYAFESNALLYYLSNVLSLPVGVFAAASMVLTVLRVLDALNDPITGLIIDNIKSPWGKYKPPMLIGAVTSSVFFLILFADFGLTNYWFVVVFGLAYILWDITYGVNDIAYWSMLPSLTMEQKKRENMGAFARICANVGMFAIMVAWEPVTSAMGNTPRGWFIVAVAVTVAMLGFQCFTLLGVKEDRTRFKAEESTSLRQMFSVLFKNDQLMWTTLSMALFMVGYCTTTGFAMYYMQYVFGDKGMYAILAAVVGVSQLAALAVFPAFSKKHSRRQLYTFATALLTAGYVVFFFAEASIYLIAAAGVIVFVGQAFIQLLMLMFLADTIEYGQWKLGKRNDSITFSIQPLINKIGGALSTGIISVTLVICGIKTGDTAAEAIDAAGQMTLKMSMLAIPLVMIIVGYFIYRAKYRIDEKMYAQMVDDLKARGDIKE</sequence>
<feature type="transmembrane region" description="Helical" evidence="3">
    <location>
        <begin position="42"/>
        <end position="63"/>
    </location>
</feature>
<dbReference type="GO" id="GO:0015293">
    <property type="term" value="F:symporter activity"/>
    <property type="evidence" value="ECO:0007669"/>
    <property type="project" value="UniProtKB-KW"/>
</dbReference>
<dbReference type="SUPFAM" id="SSF103473">
    <property type="entry name" value="MFS general substrate transporter"/>
    <property type="match status" value="1"/>
</dbReference>
<evidence type="ECO:0000256" key="2">
    <source>
        <dbReference type="ARBA" id="ARBA00022847"/>
    </source>
</evidence>
<organism evidence="4 5">
    <name type="scientific">Candidatus Scatomorpha pullistercoris</name>
    <dbReference type="NCBI Taxonomy" id="2840929"/>
    <lineage>
        <taxon>Bacteria</taxon>
        <taxon>Bacillati</taxon>
        <taxon>Bacillota</taxon>
        <taxon>Clostridia</taxon>
        <taxon>Eubacteriales</taxon>
        <taxon>Candidatus Scatomorpha</taxon>
    </lineage>
</organism>
<accession>A0A9D1G302</accession>
<dbReference type="GO" id="GO:0006814">
    <property type="term" value="P:sodium ion transport"/>
    <property type="evidence" value="ECO:0007669"/>
    <property type="project" value="InterPro"/>
</dbReference>